<reference evidence="2 3" key="1">
    <citation type="journal article" date="2012" name="Genome Biol.">
        <title>Genome and low-iron response of an oceanic diatom adapted to chronic iron limitation.</title>
        <authorList>
            <person name="Lommer M."/>
            <person name="Specht M."/>
            <person name="Roy A.S."/>
            <person name="Kraemer L."/>
            <person name="Andreson R."/>
            <person name="Gutowska M.A."/>
            <person name="Wolf J."/>
            <person name="Bergner S.V."/>
            <person name="Schilhabel M.B."/>
            <person name="Klostermeier U.C."/>
            <person name="Beiko R.G."/>
            <person name="Rosenstiel P."/>
            <person name="Hippler M."/>
            <person name="Laroche J."/>
        </authorList>
    </citation>
    <scope>NUCLEOTIDE SEQUENCE [LARGE SCALE GENOMIC DNA]</scope>
    <source>
        <strain evidence="2 3">CCMP1005</strain>
    </source>
</reference>
<gene>
    <name evidence="2" type="ORF">THAOC_08027</name>
</gene>
<dbReference type="AlphaFoldDB" id="K0T070"/>
<evidence type="ECO:0000256" key="1">
    <source>
        <dbReference type="SAM" id="MobiDB-lite"/>
    </source>
</evidence>
<name>K0T070_THAOC</name>
<dbReference type="Proteomes" id="UP000266841">
    <property type="component" value="Unassembled WGS sequence"/>
</dbReference>
<feature type="compositionally biased region" description="Polar residues" evidence="1">
    <location>
        <begin position="12"/>
        <end position="22"/>
    </location>
</feature>
<accession>K0T070</accession>
<organism evidence="2 3">
    <name type="scientific">Thalassiosira oceanica</name>
    <name type="common">Marine diatom</name>
    <dbReference type="NCBI Taxonomy" id="159749"/>
    <lineage>
        <taxon>Eukaryota</taxon>
        <taxon>Sar</taxon>
        <taxon>Stramenopiles</taxon>
        <taxon>Ochrophyta</taxon>
        <taxon>Bacillariophyta</taxon>
        <taxon>Coscinodiscophyceae</taxon>
        <taxon>Thalassiosirophycidae</taxon>
        <taxon>Thalassiosirales</taxon>
        <taxon>Thalassiosiraceae</taxon>
        <taxon>Thalassiosira</taxon>
    </lineage>
</organism>
<feature type="region of interest" description="Disordered" evidence="1">
    <location>
        <begin position="1"/>
        <end position="35"/>
    </location>
</feature>
<comment type="caution">
    <text evidence="2">The sequence shown here is derived from an EMBL/GenBank/DDBJ whole genome shotgun (WGS) entry which is preliminary data.</text>
</comment>
<keyword evidence="3" id="KW-1185">Reference proteome</keyword>
<evidence type="ECO:0000313" key="3">
    <source>
        <dbReference type="Proteomes" id="UP000266841"/>
    </source>
</evidence>
<feature type="non-terminal residue" evidence="2">
    <location>
        <position position="1"/>
    </location>
</feature>
<dbReference type="EMBL" id="AGNL01008326">
    <property type="protein sequence ID" value="EJK70599.1"/>
    <property type="molecule type" value="Genomic_DNA"/>
</dbReference>
<evidence type="ECO:0000313" key="2">
    <source>
        <dbReference type="EMBL" id="EJK70599.1"/>
    </source>
</evidence>
<protein>
    <submittedName>
        <fullName evidence="2">Uncharacterized protein</fullName>
    </submittedName>
</protein>
<feature type="compositionally biased region" description="Acidic residues" evidence="1">
    <location>
        <begin position="26"/>
        <end position="35"/>
    </location>
</feature>
<sequence length="35" mass="3678">ERSSIDEIRVASNDQTWAQSKPTGVGEEESASAAA</sequence>
<proteinExistence type="predicted"/>